<dbReference type="STRING" id="7238.B4INC4"/>
<dbReference type="PhylomeDB" id="B4INC4"/>
<dbReference type="GO" id="GO:0000398">
    <property type="term" value="P:mRNA splicing, via spliceosome"/>
    <property type="evidence" value="ECO:0007669"/>
    <property type="project" value="TreeGrafter"/>
</dbReference>
<evidence type="ECO:0000259" key="2">
    <source>
        <dbReference type="Pfam" id="PF04676"/>
    </source>
</evidence>
<dbReference type="InterPro" id="IPR040194">
    <property type="entry name" value="Cwf19-like"/>
</dbReference>
<dbReference type="Gene3D" id="3.30.428.10">
    <property type="entry name" value="HIT-like"/>
    <property type="match status" value="1"/>
</dbReference>
<comment type="similarity">
    <text evidence="1">Belongs to the CWF19 family.</text>
</comment>
<dbReference type="InterPro" id="IPR036265">
    <property type="entry name" value="HIT-like_sf"/>
</dbReference>
<dbReference type="PANTHER" id="PTHR12072">
    <property type="entry name" value="CWF19, CELL CYCLE CONTROL PROTEIN"/>
    <property type="match status" value="1"/>
</dbReference>
<evidence type="ECO:0000313" key="4">
    <source>
        <dbReference type="EMBL" id="EDW46476.1"/>
    </source>
</evidence>
<proteinExistence type="inferred from homology"/>
<dbReference type="Proteomes" id="UP000001292">
    <property type="component" value="Unassembled WGS sequence"/>
</dbReference>
<accession>B4INC4</accession>
<dbReference type="EMBL" id="CH481985">
    <property type="protein sequence ID" value="EDW46476.1"/>
    <property type="molecule type" value="Genomic_DNA"/>
</dbReference>
<evidence type="ECO:0000259" key="3">
    <source>
        <dbReference type="Pfam" id="PF04677"/>
    </source>
</evidence>
<dbReference type="PANTHER" id="PTHR12072:SF5">
    <property type="entry name" value="CWF19-LIKE PROTEIN 2"/>
    <property type="match status" value="1"/>
</dbReference>
<dbReference type="AlphaFoldDB" id="B4INC4"/>
<dbReference type="InterPro" id="IPR006767">
    <property type="entry name" value="Cwf19-like_C_dom-2"/>
</dbReference>
<dbReference type="InterPro" id="IPR006768">
    <property type="entry name" value="Cwf19-like_C_dom-1"/>
</dbReference>
<dbReference type="KEGG" id="dse:6621044"/>
<feature type="domain" description="Cwf19-like C-terminal" evidence="3">
    <location>
        <begin position="58"/>
        <end position="181"/>
    </location>
</feature>
<evidence type="ECO:0000313" key="5">
    <source>
        <dbReference type="Proteomes" id="UP000001292"/>
    </source>
</evidence>
<organism evidence="5">
    <name type="scientific">Drosophila sechellia</name>
    <name type="common">Fruit fly</name>
    <dbReference type="NCBI Taxonomy" id="7238"/>
    <lineage>
        <taxon>Eukaryota</taxon>
        <taxon>Metazoa</taxon>
        <taxon>Ecdysozoa</taxon>
        <taxon>Arthropoda</taxon>
        <taxon>Hexapoda</taxon>
        <taxon>Insecta</taxon>
        <taxon>Pterygota</taxon>
        <taxon>Neoptera</taxon>
        <taxon>Endopterygota</taxon>
        <taxon>Diptera</taxon>
        <taxon>Brachycera</taxon>
        <taxon>Muscomorpha</taxon>
        <taxon>Ephydroidea</taxon>
        <taxon>Drosophilidae</taxon>
        <taxon>Drosophila</taxon>
        <taxon>Sophophora</taxon>
    </lineage>
</organism>
<gene>
    <name evidence="4" type="primary">Dsec\GM26681</name>
    <name evidence="4" type="ORF">Dsec_GM26681</name>
</gene>
<dbReference type="HOGENOM" id="CLU_078099_0_0_1"/>
<dbReference type="SUPFAM" id="SSF54197">
    <property type="entry name" value="HIT-like"/>
    <property type="match status" value="1"/>
</dbReference>
<dbReference type="Pfam" id="PF04676">
    <property type="entry name" value="CwfJ_C_2"/>
    <property type="match status" value="1"/>
</dbReference>
<dbReference type="Pfam" id="PF04677">
    <property type="entry name" value="CwfJ_C_1"/>
    <property type="match status" value="1"/>
</dbReference>
<sequence>MFEREKHATAAEANLQYADIVSKHKNPNDDLEDIFADKVRKQISAGDAEKREMQSAIREHEKLVATLDNCERCFDSAKLDKQLLVSLGDKIYLSLPWYMGLQSGHCILTTLQHAPCCTQLDEDAWEEMSNFRKALTRMFAARRQDVIFYEIANKLHRRPHLSVHCIPIPASQGEMAPFYFKKAIEESEQEWCINKQLVSLRQKSLRAAIPKGLPYVWVHFGMDSGFAHVIEDEDRFPANFAQEILGGMLELNPNAWRKPRKEANPIGKVKSFAENWKKFDCTQN</sequence>
<reference evidence="4 5" key="1">
    <citation type="journal article" date="2007" name="Nature">
        <title>Evolution of genes and genomes on the Drosophila phylogeny.</title>
        <authorList>
            <consortium name="Drosophila 12 Genomes Consortium"/>
            <person name="Clark A.G."/>
            <person name="Eisen M.B."/>
            <person name="Smith D.R."/>
            <person name="Bergman C.M."/>
            <person name="Oliver B."/>
            <person name="Markow T.A."/>
            <person name="Kaufman T.C."/>
            <person name="Kellis M."/>
            <person name="Gelbart W."/>
            <person name="Iyer V.N."/>
            <person name="Pollard D.A."/>
            <person name="Sackton T.B."/>
            <person name="Larracuente A.M."/>
            <person name="Singh N.D."/>
            <person name="Abad J.P."/>
            <person name="Abt D.N."/>
            <person name="Adryan B."/>
            <person name="Aguade M."/>
            <person name="Akashi H."/>
            <person name="Anderson W.W."/>
            <person name="Aquadro C.F."/>
            <person name="Ardell D.H."/>
            <person name="Arguello R."/>
            <person name="Artieri C.G."/>
            <person name="Barbash D.A."/>
            <person name="Barker D."/>
            <person name="Barsanti P."/>
            <person name="Batterham P."/>
            <person name="Batzoglou S."/>
            <person name="Begun D."/>
            <person name="Bhutkar A."/>
            <person name="Blanco E."/>
            <person name="Bosak S.A."/>
            <person name="Bradley R.K."/>
            <person name="Brand A.D."/>
            <person name="Brent M.R."/>
            <person name="Brooks A.N."/>
            <person name="Brown R.H."/>
            <person name="Butlin R.K."/>
            <person name="Caggese C."/>
            <person name="Calvi B.R."/>
            <person name="Bernardo de Carvalho A."/>
            <person name="Caspi A."/>
            <person name="Castrezana S."/>
            <person name="Celniker S.E."/>
            <person name="Chang J.L."/>
            <person name="Chapple C."/>
            <person name="Chatterji S."/>
            <person name="Chinwalla A."/>
            <person name="Civetta A."/>
            <person name="Clifton S.W."/>
            <person name="Comeron J.M."/>
            <person name="Costello J.C."/>
            <person name="Coyne J.A."/>
            <person name="Daub J."/>
            <person name="David R.G."/>
            <person name="Delcher A.L."/>
            <person name="Delehaunty K."/>
            <person name="Do C.B."/>
            <person name="Ebling H."/>
            <person name="Edwards K."/>
            <person name="Eickbush T."/>
            <person name="Evans J.D."/>
            <person name="Filipski A."/>
            <person name="Findeiss S."/>
            <person name="Freyhult E."/>
            <person name="Fulton L."/>
            <person name="Fulton R."/>
            <person name="Garcia A.C."/>
            <person name="Gardiner A."/>
            <person name="Garfield D.A."/>
            <person name="Garvin B.E."/>
            <person name="Gibson G."/>
            <person name="Gilbert D."/>
            <person name="Gnerre S."/>
            <person name="Godfrey J."/>
            <person name="Good R."/>
            <person name="Gotea V."/>
            <person name="Gravely B."/>
            <person name="Greenberg A.J."/>
            <person name="Griffiths-Jones S."/>
            <person name="Gross S."/>
            <person name="Guigo R."/>
            <person name="Gustafson E.A."/>
            <person name="Haerty W."/>
            <person name="Hahn M.W."/>
            <person name="Halligan D.L."/>
            <person name="Halpern A.L."/>
            <person name="Halter G.M."/>
            <person name="Han M.V."/>
            <person name="Heger A."/>
            <person name="Hillier L."/>
            <person name="Hinrichs A.S."/>
            <person name="Holmes I."/>
            <person name="Hoskins R.A."/>
            <person name="Hubisz M.J."/>
            <person name="Hultmark D."/>
            <person name="Huntley M.A."/>
            <person name="Jaffe D.B."/>
            <person name="Jagadeeshan S."/>
            <person name="Jeck W.R."/>
            <person name="Johnson J."/>
            <person name="Jones C.D."/>
            <person name="Jordan W.C."/>
            <person name="Karpen G.H."/>
            <person name="Kataoka E."/>
            <person name="Keightley P.D."/>
            <person name="Kheradpour P."/>
            <person name="Kirkness E.F."/>
            <person name="Koerich L.B."/>
            <person name="Kristiansen K."/>
            <person name="Kudrna D."/>
            <person name="Kulathinal R.J."/>
            <person name="Kumar S."/>
            <person name="Kwok R."/>
            <person name="Lander E."/>
            <person name="Langley C.H."/>
            <person name="Lapoint R."/>
            <person name="Lazzaro B.P."/>
            <person name="Lee S.J."/>
            <person name="Levesque L."/>
            <person name="Li R."/>
            <person name="Lin C.F."/>
            <person name="Lin M.F."/>
            <person name="Lindblad-Toh K."/>
            <person name="Llopart A."/>
            <person name="Long M."/>
            <person name="Low L."/>
            <person name="Lozovsky E."/>
            <person name="Lu J."/>
            <person name="Luo M."/>
            <person name="Machado C.A."/>
            <person name="Makalowski W."/>
            <person name="Marzo M."/>
            <person name="Matsuda M."/>
            <person name="Matzkin L."/>
            <person name="McAllister B."/>
            <person name="McBride C.S."/>
            <person name="McKernan B."/>
            <person name="McKernan K."/>
            <person name="Mendez-Lago M."/>
            <person name="Minx P."/>
            <person name="Mollenhauer M.U."/>
            <person name="Montooth K."/>
            <person name="Mount S.M."/>
            <person name="Mu X."/>
            <person name="Myers E."/>
            <person name="Negre B."/>
            <person name="Newfeld S."/>
            <person name="Nielsen R."/>
            <person name="Noor M.A."/>
            <person name="O'Grady P."/>
            <person name="Pachter L."/>
            <person name="Papaceit M."/>
            <person name="Parisi M.J."/>
            <person name="Parisi M."/>
            <person name="Parts L."/>
            <person name="Pedersen J.S."/>
            <person name="Pesole G."/>
            <person name="Phillippy A.M."/>
            <person name="Ponting C.P."/>
            <person name="Pop M."/>
            <person name="Porcelli D."/>
            <person name="Powell J.R."/>
            <person name="Prohaska S."/>
            <person name="Pruitt K."/>
            <person name="Puig M."/>
            <person name="Quesneville H."/>
            <person name="Ram K.R."/>
            <person name="Rand D."/>
            <person name="Rasmussen M.D."/>
            <person name="Reed L.K."/>
            <person name="Reenan R."/>
            <person name="Reily A."/>
            <person name="Remington K.A."/>
            <person name="Rieger T.T."/>
            <person name="Ritchie M.G."/>
            <person name="Robin C."/>
            <person name="Rogers Y.H."/>
            <person name="Rohde C."/>
            <person name="Rozas J."/>
            <person name="Rubenfield M.J."/>
            <person name="Ruiz A."/>
            <person name="Russo S."/>
            <person name="Salzberg S.L."/>
            <person name="Sanchez-Gracia A."/>
            <person name="Saranga D.J."/>
            <person name="Sato H."/>
            <person name="Schaeffer S.W."/>
            <person name="Schatz M.C."/>
            <person name="Schlenke T."/>
            <person name="Schwartz R."/>
            <person name="Segarra C."/>
            <person name="Singh R.S."/>
            <person name="Sirot L."/>
            <person name="Sirota M."/>
            <person name="Sisneros N.B."/>
            <person name="Smith C.D."/>
            <person name="Smith T.F."/>
            <person name="Spieth J."/>
            <person name="Stage D.E."/>
            <person name="Stark A."/>
            <person name="Stephan W."/>
            <person name="Strausberg R.L."/>
            <person name="Strempel S."/>
            <person name="Sturgill D."/>
            <person name="Sutton G."/>
            <person name="Sutton G.G."/>
            <person name="Tao W."/>
            <person name="Teichmann S."/>
            <person name="Tobari Y.N."/>
            <person name="Tomimura Y."/>
            <person name="Tsolas J.M."/>
            <person name="Valente V.L."/>
            <person name="Venter E."/>
            <person name="Venter J.C."/>
            <person name="Vicario S."/>
            <person name="Vieira F.G."/>
            <person name="Vilella A.J."/>
            <person name="Villasante A."/>
            <person name="Walenz B."/>
            <person name="Wang J."/>
            <person name="Wasserman M."/>
            <person name="Watts T."/>
            <person name="Wilson D."/>
            <person name="Wilson R.K."/>
            <person name="Wing R.A."/>
            <person name="Wolfner M.F."/>
            <person name="Wong A."/>
            <person name="Wong G.K."/>
            <person name="Wu C.I."/>
            <person name="Wu G."/>
            <person name="Yamamoto D."/>
            <person name="Yang H.P."/>
            <person name="Yang S.P."/>
            <person name="Yorke J.A."/>
            <person name="Yoshida K."/>
            <person name="Zdobnov E."/>
            <person name="Zhang P."/>
            <person name="Zhang Y."/>
            <person name="Zimin A.V."/>
            <person name="Baldwin J."/>
            <person name="Abdouelleil A."/>
            <person name="Abdulkadir J."/>
            <person name="Abebe A."/>
            <person name="Abera B."/>
            <person name="Abreu J."/>
            <person name="Acer S.C."/>
            <person name="Aftuck L."/>
            <person name="Alexander A."/>
            <person name="An P."/>
            <person name="Anderson E."/>
            <person name="Anderson S."/>
            <person name="Arachi H."/>
            <person name="Azer M."/>
            <person name="Bachantsang P."/>
            <person name="Barry A."/>
            <person name="Bayul T."/>
            <person name="Berlin A."/>
            <person name="Bessette D."/>
            <person name="Bloom T."/>
            <person name="Blye J."/>
            <person name="Boguslavskiy L."/>
            <person name="Bonnet C."/>
            <person name="Boukhgalter B."/>
            <person name="Bourzgui I."/>
            <person name="Brown A."/>
            <person name="Cahill P."/>
            <person name="Channer S."/>
            <person name="Cheshatsang Y."/>
            <person name="Chuda L."/>
            <person name="Citroen M."/>
            <person name="Collymore A."/>
            <person name="Cooke P."/>
            <person name="Costello M."/>
            <person name="D'Aco K."/>
            <person name="Daza R."/>
            <person name="De Haan G."/>
            <person name="DeGray S."/>
            <person name="DeMaso C."/>
            <person name="Dhargay N."/>
            <person name="Dooley K."/>
            <person name="Dooley E."/>
            <person name="Doricent M."/>
            <person name="Dorje P."/>
            <person name="Dorjee K."/>
            <person name="Dupes A."/>
            <person name="Elong R."/>
            <person name="Falk J."/>
            <person name="Farina A."/>
            <person name="Faro S."/>
            <person name="Ferguson D."/>
            <person name="Fisher S."/>
            <person name="Foley C.D."/>
            <person name="Franke A."/>
            <person name="Friedrich D."/>
            <person name="Gadbois L."/>
            <person name="Gearin G."/>
            <person name="Gearin C.R."/>
            <person name="Giannoukos G."/>
            <person name="Goode T."/>
            <person name="Graham J."/>
            <person name="Grandbois E."/>
            <person name="Grewal S."/>
            <person name="Gyaltsen K."/>
            <person name="Hafez N."/>
            <person name="Hagos B."/>
            <person name="Hall J."/>
            <person name="Henson C."/>
            <person name="Hollinger A."/>
            <person name="Honan T."/>
            <person name="Huard M.D."/>
            <person name="Hughes L."/>
            <person name="Hurhula B."/>
            <person name="Husby M.E."/>
            <person name="Kamat A."/>
            <person name="Kanga B."/>
            <person name="Kashin S."/>
            <person name="Khazanovich D."/>
            <person name="Kisner P."/>
            <person name="Lance K."/>
            <person name="Lara M."/>
            <person name="Lee W."/>
            <person name="Lennon N."/>
            <person name="Letendre F."/>
            <person name="LeVine R."/>
            <person name="Lipovsky A."/>
            <person name="Liu X."/>
            <person name="Liu J."/>
            <person name="Liu S."/>
            <person name="Lokyitsang T."/>
            <person name="Lokyitsang Y."/>
            <person name="Lubonja R."/>
            <person name="Lui A."/>
            <person name="MacDonald P."/>
            <person name="Magnisalis V."/>
            <person name="Maru K."/>
            <person name="Matthews C."/>
            <person name="McCusker W."/>
            <person name="McDonough S."/>
            <person name="Mehta T."/>
            <person name="Meldrim J."/>
            <person name="Meneus L."/>
            <person name="Mihai O."/>
            <person name="Mihalev A."/>
            <person name="Mihova T."/>
            <person name="Mittelman R."/>
            <person name="Mlenga V."/>
            <person name="Montmayeur A."/>
            <person name="Mulrain L."/>
            <person name="Navidi A."/>
            <person name="Naylor J."/>
            <person name="Negash T."/>
            <person name="Nguyen T."/>
            <person name="Nguyen N."/>
            <person name="Nicol R."/>
            <person name="Norbu C."/>
            <person name="Norbu N."/>
            <person name="Novod N."/>
            <person name="O'Neill B."/>
            <person name="Osman S."/>
            <person name="Markiewicz E."/>
            <person name="Oyono O.L."/>
            <person name="Patti C."/>
            <person name="Phunkhang P."/>
            <person name="Pierre F."/>
            <person name="Priest M."/>
            <person name="Raghuraman S."/>
            <person name="Rege F."/>
            <person name="Reyes R."/>
            <person name="Rise C."/>
            <person name="Rogov P."/>
            <person name="Ross K."/>
            <person name="Ryan E."/>
            <person name="Settipalli S."/>
            <person name="Shea T."/>
            <person name="Sherpa N."/>
            <person name="Shi L."/>
            <person name="Shih D."/>
            <person name="Sparrow T."/>
            <person name="Spaulding J."/>
            <person name="Stalker J."/>
            <person name="Stange-Thomann N."/>
            <person name="Stavropoulos S."/>
            <person name="Stone C."/>
            <person name="Strader C."/>
            <person name="Tesfaye S."/>
            <person name="Thomson T."/>
            <person name="Thoulutsang Y."/>
            <person name="Thoulutsang D."/>
            <person name="Topham K."/>
            <person name="Topping I."/>
            <person name="Tsamla T."/>
            <person name="Vassiliev H."/>
            <person name="Vo A."/>
            <person name="Wangchuk T."/>
            <person name="Wangdi T."/>
            <person name="Weiand M."/>
            <person name="Wilkinson J."/>
            <person name="Wilson A."/>
            <person name="Yadav S."/>
            <person name="Young G."/>
            <person name="Yu Q."/>
            <person name="Zembek L."/>
            <person name="Zhong D."/>
            <person name="Zimmer A."/>
            <person name="Zwirko Z."/>
            <person name="Jaffe D.B."/>
            <person name="Alvarez P."/>
            <person name="Brockman W."/>
            <person name="Butler J."/>
            <person name="Chin C."/>
            <person name="Gnerre S."/>
            <person name="Grabherr M."/>
            <person name="Kleber M."/>
            <person name="Mauceli E."/>
            <person name="MacCallum I."/>
        </authorList>
    </citation>
    <scope>NUCLEOTIDE SEQUENCE [LARGE SCALE GENOMIC DNA]</scope>
    <source>
        <strain evidence="5">Rob3c / Tucson 14021-0248.25</strain>
    </source>
</reference>
<dbReference type="OMA" id="ISECEFC"/>
<keyword evidence="5" id="KW-1185">Reference proteome</keyword>
<protein>
    <submittedName>
        <fullName evidence="4">GM26681</fullName>
    </submittedName>
</protein>
<feature type="domain" description="Cwf19-like protein C-terminal" evidence="2">
    <location>
        <begin position="190"/>
        <end position="282"/>
    </location>
</feature>
<name>B4INC4_DROSE</name>
<dbReference type="GO" id="GO:0071014">
    <property type="term" value="C:post-mRNA release spliceosomal complex"/>
    <property type="evidence" value="ECO:0007669"/>
    <property type="project" value="TreeGrafter"/>
</dbReference>
<evidence type="ECO:0000256" key="1">
    <source>
        <dbReference type="ARBA" id="ARBA00006795"/>
    </source>
</evidence>